<comment type="subcellular location">
    <subcellularLocation>
        <location evidence="1">Membrane</location>
        <topology evidence="1">Multi-pass membrane protein</topology>
    </subcellularLocation>
</comment>
<dbReference type="OrthoDB" id="4207282at2"/>
<keyword evidence="8" id="KW-1185">Reference proteome</keyword>
<evidence type="ECO:0000256" key="4">
    <source>
        <dbReference type="ARBA" id="ARBA00023136"/>
    </source>
</evidence>
<dbReference type="GO" id="GO:0016020">
    <property type="term" value="C:membrane"/>
    <property type="evidence" value="ECO:0007669"/>
    <property type="project" value="UniProtKB-SubCell"/>
</dbReference>
<sequence>MALQPAPPRHLGRRWVARLVDWLLPLVLTSPLWLVGLGHLQHSAAFSAASVVDDSVLGLLTLRWGDAGDSAGAGLAEVWGTAVATVVAVVVAQVLVVAAYDFVAHAWLGRTLGKAITSLSVVPVDGSRRIGPARALTRSALTVLLPGAGWAVLIAGVLDLDVPLVLLGSALVVLSCVECLALRGPRCWHDRRAGTVVQPVDWAAKLAAVRDSGAWALAQRAPGRVLEQGLALRDRFGPGREGPRPPR</sequence>
<gene>
    <name evidence="7" type="ORF">EKG83_34865</name>
</gene>
<name>A0A5Q0H7T9_SACSY</name>
<dbReference type="EMBL" id="CP034550">
    <property type="protein sequence ID" value="QFZ21900.1"/>
    <property type="molecule type" value="Genomic_DNA"/>
</dbReference>
<protein>
    <submittedName>
        <fullName evidence="7">RDD family protein</fullName>
    </submittedName>
</protein>
<evidence type="ECO:0000313" key="7">
    <source>
        <dbReference type="EMBL" id="QFZ21900.1"/>
    </source>
</evidence>
<evidence type="ECO:0000259" key="6">
    <source>
        <dbReference type="Pfam" id="PF06271"/>
    </source>
</evidence>
<feature type="transmembrane region" description="Helical" evidence="5">
    <location>
        <begin position="20"/>
        <end position="40"/>
    </location>
</feature>
<dbReference type="Pfam" id="PF06271">
    <property type="entry name" value="RDD"/>
    <property type="match status" value="1"/>
</dbReference>
<reference evidence="8" key="1">
    <citation type="journal article" date="2021" name="Curr. Microbiol.">
        <title>Complete genome of nocamycin-producing strain Saccharothrix syringae NRRL B-16468 reveals the biosynthetic potential for secondary metabolites.</title>
        <authorList>
            <person name="Mo X."/>
            <person name="Yang S."/>
        </authorList>
    </citation>
    <scope>NUCLEOTIDE SEQUENCE [LARGE SCALE GENOMIC DNA]</scope>
    <source>
        <strain evidence="8">ATCC 51364 / DSM 43886 / JCM 6844 / KCTC 9398 / NBRC 14523 / NRRL B-16468 / INA 2240</strain>
    </source>
</reference>
<evidence type="ECO:0000256" key="1">
    <source>
        <dbReference type="ARBA" id="ARBA00004141"/>
    </source>
</evidence>
<evidence type="ECO:0000256" key="5">
    <source>
        <dbReference type="SAM" id="Phobius"/>
    </source>
</evidence>
<organism evidence="7 8">
    <name type="scientific">Saccharothrix syringae</name>
    <name type="common">Nocardiopsis syringae</name>
    <dbReference type="NCBI Taxonomy" id="103733"/>
    <lineage>
        <taxon>Bacteria</taxon>
        <taxon>Bacillati</taxon>
        <taxon>Actinomycetota</taxon>
        <taxon>Actinomycetes</taxon>
        <taxon>Pseudonocardiales</taxon>
        <taxon>Pseudonocardiaceae</taxon>
        <taxon>Saccharothrix</taxon>
    </lineage>
</organism>
<dbReference type="RefSeq" id="WP_084716564.1">
    <property type="nucleotide sequence ID" value="NZ_CP034550.1"/>
</dbReference>
<dbReference type="Proteomes" id="UP000325787">
    <property type="component" value="Chromosome"/>
</dbReference>
<keyword evidence="2 5" id="KW-0812">Transmembrane</keyword>
<dbReference type="KEGG" id="ssyi:EKG83_34865"/>
<feature type="transmembrane region" description="Helical" evidence="5">
    <location>
        <begin position="135"/>
        <end position="158"/>
    </location>
</feature>
<accession>A0A5Q0H7T9</accession>
<feature type="transmembrane region" description="Helical" evidence="5">
    <location>
        <begin position="78"/>
        <end position="100"/>
    </location>
</feature>
<dbReference type="AlphaFoldDB" id="A0A5Q0H7T9"/>
<feature type="transmembrane region" description="Helical" evidence="5">
    <location>
        <begin position="164"/>
        <end position="182"/>
    </location>
</feature>
<feature type="domain" description="RDD" evidence="6">
    <location>
        <begin position="10"/>
        <end position="194"/>
    </location>
</feature>
<evidence type="ECO:0000313" key="8">
    <source>
        <dbReference type="Proteomes" id="UP000325787"/>
    </source>
</evidence>
<evidence type="ECO:0000256" key="2">
    <source>
        <dbReference type="ARBA" id="ARBA00022692"/>
    </source>
</evidence>
<evidence type="ECO:0000256" key="3">
    <source>
        <dbReference type="ARBA" id="ARBA00022989"/>
    </source>
</evidence>
<keyword evidence="4 5" id="KW-0472">Membrane</keyword>
<proteinExistence type="predicted"/>
<keyword evidence="3 5" id="KW-1133">Transmembrane helix</keyword>
<dbReference type="InterPro" id="IPR010432">
    <property type="entry name" value="RDD"/>
</dbReference>